<name>A0A6J0ZKC5_9ROSI</name>
<keyword evidence="8" id="KW-1185">Reference proteome</keyword>
<evidence type="ECO:0000256" key="2">
    <source>
        <dbReference type="ARBA" id="ARBA00039290"/>
    </source>
</evidence>
<dbReference type="Proteomes" id="UP000504621">
    <property type="component" value="Unplaced"/>
</dbReference>
<evidence type="ECO:0000256" key="4">
    <source>
        <dbReference type="ARBA" id="ARBA00045448"/>
    </source>
</evidence>
<dbReference type="AlphaFoldDB" id="A0A6J0ZKC5"/>
<feature type="compositionally biased region" description="Pro residues" evidence="5">
    <location>
        <begin position="36"/>
        <end position="49"/>
    </location>
</feature>
<dbReference type="InterPro" id="IPR029058">
    <property type="entry name" value="AB_hydrolase_fold"/>
</dbReference>
<dbReference type="GO" id="GO:0006508">
    <property type="term" value="P:proteolysis"/>
    <property type="evidence" value="ECO:0007669"/>
    <property type="project" value="InterPro"/>
</dbReference>
<proteinExistence type="inferred from homology"/>
<feature type="domain" description="Peptidase S9A N-terminal" evidence="7">
    <location>
        <begin position="46"/>
        <end position="483"/>
    </location>
</feature>
<protein>
    <recommendedName>
        <fullName evidence="2">Prolyl endopeptidase-like</fullName>
    </recommendedName>
    <alternativeName>
        <fullName evidence="3">Prolylendopeptidase-like</fullName>
    </alternativeName>
</protein>
<dbReference type="Gene3D" id="3.40.50.1820">
    <property type="entry name" value="alpha/beta hydrolase"/>
    <property type="match status" value="2"/>
</dbReference>
<dbReference type="InterPro" id="IPR001375">
    <property type="entry name" value="Peptidase_S9_cat"/>
</dbReference>
<evidence type="ECO:0000313" key="8">
    <source>
        <dbReference type="Proteomes" id="UP000504621"/>
    </source>
</evidence>
<evidence type="ECO:0000256" key="1">
    <source>
        <dbReference type="ARBA" id="ARBA00005228"/>
    </source>
</evidence>
<dbReference type="SUPFAM" id="SSF50993">
    <property type="entry name" value="Peptidase/esterase 'gauge' domain"/>
    <property type="match status" value="1"/>
</dbReference>
<dbReference type="PANTHER" id="PTHR11757:SF19">
    <property type="entry name" value="PROLYL ENDOPEPTIDASE-LIKE"/>
    <property type="match status" value="1"/>
</dbReference>
<evidence type="ECO:0000256" key="5">
    <source>
        <dbReference type="SAM" id="MobiDB-lite"/>
    </source>
</evidence>
<dbReference type="SUPFAM" id="SSF53474">
    <property type="entry name" value="alpha/beta-Hydrolases"/>
    <property type="match status" value="1"/>
</dbReference>
<sequence length="722" mass="83049">MLRHLLTTVRHRSTTALYNHHHRHLYRSASYKHPKTPTPPSPPKPPKAPQKPQTFTFHDVTWEDPYSWMSSLQDKVAMRHMDMYMEQEEKYTEAVMSDTERLQTKLQSEMASRLDFDLSTPPLRWGPWLYYRRVEEGKQYPVLCRRLASLNEEFISHKSPSAGFDFTSGKRIEQKLLDYNQEVERFGGYAYEELSEISPDHKFLAYTMYDKDNDYFKLSVRNLNSGALCSKPNANRVSNLAWVKDGQALLYVITDENRRPHRIYCSMIGSTEEDVLLLEEQDETVYVNIRHTKDFHFVTVNTFSPTSSKVLLINAADPFSGMTLVWESEGIVHCILDHHQGYLYLFTDAAKDGQVVDSHYLLRSPVDCPSNPRIWESVFVDDQDLVIEDVDFCNSHLVLITREGRNFGICSVALPLPGGKQAVHLRELNPQFLPLPKHVCKISPGPNYDFYSTTMRFTISSPVMPDAVVDYDLSNGKWNIIQQQNILHERTRILYGTALSSAIAEKSTNVKNSSMNDVKSEDDNLWNDLSEFYACEHYDVSSYDGTVVPLTIVYSCKNRKDKQSPGLLHGHGAFGEILVKQWRSELKSLLDRGWIVAYADVPFLDATNTLLYPILPLTAVDYEEFGYPGDIDDFHAIRKFSPYDNIQKDALYPSVLVSSSFNTRFGVWEAAKWVARVRQQTIYDPKHPILLNLMTDIVEENRYLQCKESALETAFLLKAMES</sequence>
<feature type="region of interest" description="Disordered" evidence="5">
    <location>
        <begin position="28"/>
        <end position="52"/>
    </location>
</feature>
<dbReference type="Gene3D" id="2.130.10.120">
    <property type="entry name" value="Prolyl oligopeptidase, N-terminal domain"/>
    <property type="match status" value="1"/>
</dbReference>
<reference evidence="9" key="1">
    <citation type="submission" date="2025-08" db="UniProtKB">
        <authorList>
            <consortium name="RefSeq"/>
        </authorList>
    </citation>
    <scope>IDENTIFICATION</scope>
    <source>
        <tissue evidence="9">Leaf</tissue>
    </source>
</reference>
<dbReference type="PANTHER" id="PTHR11757">
    <property type="entry name" value="PROTEASE FAMILY S9A OLIGOPEPTIDASE"/>
    <property type="match status" value="1"/>
</dbReference>
<comment type="similarity">
    <text evidence="1">Belongs to the peptidase S9A family.</text>
</comment>
<evidence type="ECO:0000259" key="6">
    <source>
        <dbReference type="Pfam" id="PF00326"/>
    </source>
</evidence>
<dbReference type="InterPro" id="IPR023302">
    <property type="entry name" value="Pept_S9A_N"/>
</dbReference>
<dbReference type="Pfam" id="PF02897">
    <property type="entry name" value="Peptidase_S9_N"/>
    <property type="match status" value="1"/>
</dbReference>
<gene>
    <name evidence="9" type="primary">LOC110409784</name>
</gene>
<organism evidence="8 9">
    <name type="scientific">Herrania umbratica</name>
    <dbReference type="NCBI Taxonomy" id="108875"/>
    <lineage>
        <taxon>Eukaryota</taxon>
        <taxon>Viridiplantae</taxon>
        <taxon>Streptophyta</taxon>
        <taxon>Embryophyta</taxon>
        <taxon>Tracheophyta</taxon>
        <taxon>Spermatophyta</taxon>
        <taxon>Magnoliopsida</taxon>
        <taxon>eudicotyledons</taxon>
        <taxon>Gunneridae</taxon>
        <taxon>Pentapetalae</taxon>
        <taxon>rosids</taxon>
        <taxon>malvids</taxon>
        <taxon>Malvales</taxon>
        <taxon>Malvaceae</taxon>
        <taxon>Byttnerioideae</taxon>
        <taxon>Herrania</taxon>
    </lineage>
</organism>
<evidence type="ECO:0000256" key="3">
    <source>
        <dbReference type="ARBA" id="ARBA00042165"/>
    </source>
</evidence>
<dbReference type="InterPro" id="IPR051543">
    <property type="entry name" value="Serine_Peptidase_S9A"/>
</dbReference>
<accession>A0A6J0ZKC5</accession>
<evidence type="ECO:0000259" key="7">
    <source>
        <dbReference type="Pfam" id="PF02897"/>
    </source>
</evidence>
<dbReference type="GeneID" id="110409784"/>
<feature type="domain" description="Peptidase S9 prolyl oligopeptidase catalytic" evidence="6">
    <location>
        <begin position="595"/>
        <end position="681"/>
    </location>
</feature>
<dbReference type="GO" id="GO:0004252">
    <property type="term" value="F:serine-type endopeptidase activity"/>
    <property type="evidence" value="ECO:0007669"/>
    <property type="project" value="InterPro"/>
</dbReference>
<comment type="function">
    <text evidence="4">Serine peptidase whose precise substrate specificity remains unclear. Does not cleave peptides after a arginine or lysine residue. Regulates trans-Golgi network morphology and sorting by regulating the membrane binding of the AP-1 complex. May play a role in the regulation of synaptic vesicle exocytosis.</text>
</comment>
<dbReference type="Pfam" id="PF00326">
    <property type="entry name" value="Peptidase_S9"/>
    <property type="match status" value="1"/>
</dbReference>
<dbReference type="RefSeq" id="XP_021274925.1">
    <property type="nucleotide sequence ID" value="XM_021419250.1"/>
</dbReference>
<evidence type="ECO:0000313" key="9">
    <source>
        <dbReference type="RefSeq" id="XP_021274925.1"/>
    </source>
</evidence>